<evidence type="ECO:0000313" key="2">
    <source>
        <dbReference type="EMBL" id="KAF7195362.1"/>
    </source>
</evidence>
<evidence type="ECO:0000259" key="1">
    <source>
        <dbReference type="Pfam" id="PF06985"/>
    </source>
</evidence>
<feature type="domain" description="Heterokaryon incompatibility" evidence="1">
    <location>
        <begin position="103"/>
        <end position="266"/>
    </location>
</feature>
<proteinExistence type="predicted"/>
<reference evidence="2" key="1">
    <citation type="submission" date="2020-04" db="EMBL/GenBank/DDBJ databases">
        <title>Draft genome resource of the tomato pathogen Pseudocercospora fuligena.</title>
        <authorList>
            <person name="Zaccaron A."/>
        </authorList>
    </citation>
    <scope>NUCLEOTIDE SEQUENCE</scope>
    <source>
        <strain evidence="2">PF001</strain>
    </source>
</reference>
<dbReference type="PANTHER" id="PTHR33112">
    <property type="entry name" value="DOMAIN PROTEIN, PUTATIVE-RELATED"/>
    <property type="match status" value="1"/>
</dbReference>
<accession>A0A8H6RQH3</accession>
<sequence length="685" mass="76913">MEYVTELRIVTRQNFRGALRQGWQIDATDAPIDMVMSSRPINANEKQQVDLKMITTWLNECDHVHGSECNDPQFNVSISEGIPVTLIDVKDDCLVSSTTEQRYFALSYVWGQVEMLKTQTHSDKHARSQLGGLSTVPFPAVIVDAMTLVRDLGERYLWVDAICLVQGDTEEMARTLPQMDIIYGRAFTTIVALHGEDAASGLPGVQPGSRSPQKITRIEVSSGLDGLEYNPNLDDKNLIYLVASPRPLSLEVESTKWNSRGWIVQERLLSRRCLYFASNAVYFQCSRKTYCEGGTNELYKYAYLDKEHIVDDLKPAARHNPLDMISTFNDVTAHVRLQRAFYVYSSLVEDYTARSLTFKGDITRGFAGISAVLEKHIETTTSFGIPEKLLLHSLLWTPAARLPRRGARLPTQDNWHMGKADSQFPSWSWAGWDGPVEFRIIDAHDGQAQLPKLLVKDHAVGRATRSLSMSPLQDLEQQQIGGNATEASGQSNNRGFSIKLVPDNARNSSWVISPPQASDSDPMDPAPDSTILTLTAHTVSLTAFNISHEKEYLIKRDQVHTQSPQAIRRVYDRHGKHCGLWWEQAGYGYVGLNMSHDAEKKFHMVGISTTDDVYWPYKGPKRVEGEIRYFDPDVFPTVGKGSALVNVLVVDTDWDDGLGRRCTVAVLHVKAWKDALPREMTLQIA</sequence>
<dbReference type="Pfam" id="PF06985">
    <property type="entry name" value="HET"/>
    <property type="match status" value="1"/>
</dbReference>
<keyword evidence="3" id="KW-1185">Reference proteome</keyword>
<dbReference type="EMBL" id="JABCIY010000040">
    <property type="protein sequence ID" value="KAF7195362.1"/>
    <property type="molecule type" value="Genomic_DNA"/>
</dbReference>
<organism evidence="2 3">
    <name type="scientific">Pseudocercospora fuligena</name>
    <dbReference type="NCBI Taxonomy" id="685502"/>
    <lineage>
        <taxon>Eukaryota</taxon>
        <taxon>Fungi</taxon>
        <taxon>Dikarya</taxon>
        <taxon>Ascomycota</taxon>
        <taxon>Pezizomycotina</taxon>
        <taxon>Dothideomycetes</taxon>
        <taxon>Dothideomycetidae</taxon>
        <taxon>Mycosphaerellales</taxon>
        <taxon>Mycosphaerellaceae</taxon>
        <taxon>Pseudocercospora</taxon>
    </lineage>
</organism>
<dbReference type="OrthoDB" id="3830482at2759"/>
<dbReference type="Proteomes" id="UP000660729">
    <property type="component" value="Unassembled WGS sequence"/>
</dbReference>
<protein>
    <recommendedName>
        <fullName evidence="1">Heterokaryon incompatibility domain-containing protein</fullName>
    </recommendedName>
</protein>
<evidence type="ECO:0000313" key="3">
    <source>
        <dbReference type="Proteomes" id="UP000660729"/>
    </source>
</evidence>
<dbReference type="PANTHER" id="PTHR33112:SF12">
    <property type="entry name" value="HETEROKARYON INCOMPATIBILITY DOMAIN-CONTAINING PROTEIN"/>
    <property type="match status" value="1"/>
</dbReference>
<dbReference type="AlphaFoldDB" id="A0A8H6RQH3"/>
<dbReference type="InterPro" id="IPR010730">
    <property type="entry name" value="HET"/>
</dbReference>
<gene>
    <name evidence="2" type="ORF">HII31_03254</name>
</gene>
<name>A0A8H6RQH3_9PEZI</name>
<comment type="caution">
    <text evidence="2">The sequence shown here is derived from an EMBL/GenBank/DDBJ whole genome shotgun (WGS) entry which is preliminary data.</text>
</comment>